<gene>
    <name evidence="1" type="primary">61</name>
    <name evidence="1" type="ORF">SEA_BOYNAMEDSUE_61</name>
</gene>
<proteinExistence type="predicted"/>
<protein>
    <submittedName>
        <fullName evidence="1">Uncharacterized protein</fullName>
    </submittedName>
</protein>
<organism evidence="1 2">
    <name type="scientific">Gordonia phage BoyNamedSue</name>
    <dbReference type="NCBI Taxonomy" id="2836009"/>
    <lineage>
        <taxon>Viruses</taxon>
        <taxon>Duplodnaviria</taxon>
        <taxon>Heunggongvirae</taxon>
        <taxon>Uroviricota</taxon>
        <taxon>Caudoviricetes</taxon>
        <taxon>Nymbaxtervirinae</taxon>
        <taxon>Nymphadoravirus</taxon>
        <taxon>Nymphadoravirus boynamedsue</taxon>
    </lineage>
</organism>
<dbReference type="KEGG" id="vg:77929086"/>
<dbReference type="RefSeq" id="YP_010653254.1">
    <property type="nucleotide sequence ID" value="NC_070795.1"/>
</dbReference>
<keyword evidence="2" id="KW-1185">Reference proteome</keyword>
<sequence>MIIPKDSRQPVIQEMWTTDDYGRRYQVVDKRLLDDAEERITGVEAERDDLARRVMEVADALSVGLPGGALVGGRGLVIAARRLAEDRDRWKSDCEKARARWTSPWSHRERWVGESAEPIPFPRPYNDLHQIQVDYQRTIHCGTGGPSPAERQETYQKVFEAAMSLVYEVTHLRAQVADLDVATTETRGAYLTAARMLRRQDFSDECGGYEAEARWFENHAPTTETETGRVKCPVDHTDPEQIRRAAGVLEGIGADRGAANPESYWESATSLRRRAQRLAAGSRLVSKP</sequence>
<accession>A0A8F3IKN4</accession>
<name>A0A8F3IKN4_9CAUD</name>
<dbReference type="EMBL" id="MW712717">
    <property type="protein sequence ID" value="QWY79522.1"/>
    <property type="molecule type" value="Genomic_DNA"/>
</dbReference>
<evidence type="ECO:0000313" key="1">
    <source>
        <dbReference type="EMBL" id="QWY79522.1"/>
    </source>
</evidence>
<dbReference type="GeneID" id="77929086"/>
<reference evidence="1" key="1">
    <citation type="submission" date="2021-03" db="EMBL/GenBank/DDBJ databases">
        <authorList>
            <person name="Malnak J.C."/>
            <person name="Camby A.M."/>
            <person name="Castiglione G.M."/>
            <person name="Guevara A.C."/>
            <person name="Gutsch C.M."/>
            <person name="Joyce M.R."/>
            <person name="Miller G.D."/>
            <person name="Parkhurst D.S."/>
            <person name="Selman M."/>
            <person name="Shakir M.S."/>
            <person name="Smith B.K."/>
            <person name="Leanard J.E."/>
            <person name="Collins D.P."/>
            <person name="Zack K.M."/>
            <person name="Garlena R.A."/>
            <person name="Russell D.A."/>
            <person name="Jacobs-Sera D."/>
            <person name="Hatfull G.F."/>
        </authorList>
    </citation>
    <scope>NUCLEOTIDE SEQUENCE</scope>
</reference>
<evidence type="ECO:0000313" key="2">
    <source>
        <dbReference type="Proteomes" id="UP000693650"/>
    </source>
</evidence>
<dbReference type="Proteomes" id="UP000693650">
    <property type="component" value="Segment"/>
</dbReference>